<keyword evidence="4" id="KW-1185">Reference proteome</keyword>
<dbReference type="GO" id="GO:0008800">
    <property type="term" value="F:beta-lactamase activity"/>
    <property type="evidence" value="ECO:0007669"/>
    <property type="project" value="InterPro"/>
</dbReference>
<proteinExistence type="predicted"/>
<dbReference type="Proteomes" id="UP000466388">
    <property type="component" value="Unassembled WGS sequence"/>
</dbReference>
<evidence type="ECO:0000313" key="4">
    <source>
        <dbReference type="Proteomes" id="UP000466388"/>
    </source>
</evidence>
<dbReference type="AlphaFoldDB" id="A0A7X2XVX7"/>
<dbReference type="GO" id="GO:0030655">
    <property type="term" value="P:beta-lactam antibiotic catabolic process"/>
    <property type="evidence" value="ECO:0007669"/>
    <property type="project" value="InterPro"/>
</dbReference>
<dbReference type="PANTHER" id="PTHR35333">
    <property type="entry name" value="BETA-LACTAMASE"/>
    <property type="match status" value="1"/>
</dbReference>
<feature type="compositionally biased region" description="Low complexity" evidence="1">
    <location>
        <begin position="37"/>
        <end position="50"/>
    </location>
</feature>
<dbReference type="InterPro" id="IPR045155">
    <property type="entry name" value="Beta-lactam_cat"/>
</dbReference>
<protein>
    <submittedName>
        <fullName evidence="3">Serine hydrolase</fullName>
    </submittedName>
</protein>
<sequence length="325" mass="35815">MKSGFSKLTGIVIIVAILLSGCAATKHAKQTRKARTQSSQVSASSSSSKSAVKKPKRSSRMSNAQRQIRTIEQRTVTSASGRTSVYVRNLQTKRPVVMHNRQQRSASVIKLFIMIAVFRQIKLGRLSASQMVTIPKQDRVGGTGVLASQSTKQLSVNQLLTLMIRNSDNTATNVLIDQLGGLRPVNTEIQRLGCTQTVLQRKMLDYQALKNGKDNLTSVADVGHVLGKLYQHQILGNPYDAQMLQLLRHNANQSKIPTLINQKAIIYNKTGEFPDYGVQNDAAIVKKGHQAFVAVVLSENGAQNRQIKAMQQLGRRLFGVVFSHE</sequence>
<keyword evidence="3" id="KW-0378">Hydrolase</keyword>
<dbReference type="GO" id="GO:0046677">
    <property type="term" value="P:response to antibiotic"/>
    <property type="evidence" value="ECO:0007669"/>
    <property type="project" value="InterPro"/>
</dbReference>
<dbReference type="PROSITE" id="PS51257">
    <property type="entry name" value="PROKAR_LIPOPROTEIN"/>
    <property type="match status" value="1"/>
</dbReference>
<evidence type="ECO:0000313" key="3">
    <source>
        <dbReference type="EMBL" id="MTV82673.1"/>
    </source>
</evidence>
<evidence type="ECO:0000259" key="2">
    <source>
        <dbReference type="Pfam" id="PF13354"/>
    </source>
</evidence>
<dbReference type="InterPro" id="IPR000871">
    <property type="entry name" value="Beta-lactam_class-A"/>
</dbReference>
<dbReference type="SUPFAM" id="SSF56601">
    <property type="entry name" value="beta-lactamase/transpeptidase-like"/>
    <property type="match status" value="1"/>
</dbReference>
<organism evidence="3 4">
    <name type="scientific">Secundilactobacillus folii</name>
    <dbReference type="NCBI Taxonomy" id="2678357"/>
    <lineage>
        <taxon>Bacteria</taxon>
        <taxon>Bacillati</taxon>
        <taxon>Bacillota</taxon>
        <taxon>Bacilli</taxon>
        <taxon>Lactobacillales</taxon>
        <taxon>Lactobacillaceae</taxon>
        <taxon>Secundilactobacillus</taxon>
    </lineage>
</organism>
<dbReference type="Pfam" id="PF13354">
    <property type="entry name" value="Beta-lactamase2"/>
    <property type="match status" value="1"/>
</dbReference>
<dbReference type="RefSeq" id="WP_155431943.1">
    <property type="nucleotide sequence ID" value="NZ_WNJO01000009.1"/>
</dbReference>
<feature type="domain" description="Beta-lactamase class A catalytic" evidence="2">
    <location>
        <begin position="84"/>
        <end position="297"/>
    </location>
</feature>
<comment type="caution">
    <text evidence="3">The sequence shown here is derived from an EMBL/GenBank/DDBJ whole genome shotgun (WGS) entry which is preliminary data.</text>
</comment>
<gene>
    <name evidence="3" type="ORF">GM612_08440</name>
</gene>
<dbReference type="Gene3D" id="3.40.710.10">
    <property type="entry name" value="DD-peptidase/beta-lactamase superfamily"/>
    <property type="match status" value="1"/>
</dbReference>
<dbReference type="InterPro" id="IPR012338">
    <property type="entry name" value="Beta-lactam/transpept-like"/>
</dbReference>
<feature type="region of interest" description="Disordered" evidence="1">
    <location>
        <begin position="30"/>
        <end position="76"/>
    </location>
</feature>
<name>A0A7X2XVX7_9LACO</name>
<dbReference type="EMBL" id="WNJO01000009">
    <property type="protein sequence ID" value="MTV82673.1"/>
    <property type="molecule type" value="Genomic_DNA"/>
</dbReference>
<dbReference type="PANTHER" id="PTHR35333:SF3">
    <property type="entry name" value="BETA-LACTAMASE-TYPE TRANSPEPTIDASE FOLD CONTAINING PROTEIN"/>
    <property type="match status" value="1"/>
</dbReference>
<feature type="compositionally biased region" description="Polar residues" evidence="1">
    <location>
        <begin position="61"/>
        <end position="76"/>
    </location>
</feature>
<reference evidence="3 4" key="1">
    <citation type="submission" date="2019-11" db="EMBL/GenBank/DDBJ databases">
        <title>Lactobacillus sp. nov. CRM56-3, isolated from fermented tea leaves.</title>
        <authorList>
            <person name="Phuengjayaem S."/>
            <person name="Tanasupawat S."/>
        </authorList>
    </citation>
    <scope>NUCLEOTIDE SEQUENCE [LARGE SCALE GENOMIC DNA]</scope>
    <source>
        <strain evidence="3 4">CRM56-3</strain>
    </source>
</reference>
<evidence type="ECO:0000256" key="1">
    <source>
        <dbReference type="SAM" id="MobiDB-lite"/>
    </source>
</evidence>
<accession>A0A7X2XVX7</accession>